<gene>
    <name evidence="2" type="ORF">ERS007741_00995</name>
</gene>
<dbReference type="AlphaFoldDB" id="A0A655IJM4"/>
<accession>A0A655IJM4</accession>
<evidence type="ECO:0000256" key="1">
    <source>
        <dbReference type="SAM" id="MobiDB-lite"/>
    </source>
</evidence>
<evidence type="ECO:0000313" key="3">
    <source>
        <dbReference type="Proteomes" id="UP000048600"/>
    </source>
</evidence>
<proteinExistence type="predicted"/>
<dbReference type="Proteomes" id="UP000048600">
    <property type="component" value="Unassembled WGS sequence"/>
</dbReference>
<feature type="compositionally biased region" description="Basic and acidic residues" evidence="1">
    <location>
        <begin position="173"/>
        <end position="184"/>
    </location>
</feature>
<evidence type="ECO:0000313" key="2">
    <source>
        <dbReference type="EMBL" id="COV93551.1"/>
    </source>
</evidence>
<feature type="compositionally biased region" description="Low complexity" evidence="1">
    <location>
        <begin position="87"/>
        <end position="98"/>
    </location>
</feature>
<reference evidence="2 3" key="1">
    <citation type="submission" date="2015-03" db="EMBL/GenBank/DDBJ databases">
        <authorList>
            <consortium name="Pathogen Informatics"/>
        </authorList>
    </citation>
    <scope>NUCLEOTIDE SEQUENCE [LARGE SCALE GENOMIC DNA]</scope>
    <source>
        <strain evidence="2 3">P00601463</strain>
    </source>
</reference>
<protein>
    <submittedName>
        <fullName evidence="2">Uncharacterized protein</fullName>
    </submittedName>
</protein>
<name>A0A655IJM4_MYCTX</name>
<organism evidence="2 3">
    <name type="scientific">Mycobacterium tuberculosis</name>
    <dbReference type="NCBI Taxonomy" id="1773"/>
    <lineage>
        <taxon>Bacteria</taxon>
        <taxon>Bacillati</taxon>
        <taxon>Actinomycetota</taxon>
        <taxon>Actinomycetes</taxon>
        <taxon>Mycobacteriales</taxon>
        <taxon>Mycobacteriaceae</taxon>
        <taxon>Mycobacterium</taxon>
        <taxon>Mycobacterium tuberculosis complex</taxon>
    </lineage>
</organism>
<dbReference type="EMBL" id="CHKL01000073">
    <property type="protein sequence ID" value="COV93551.1"/>
    <property type="molecule type" value="Genomic_DNA"/>
</dbReference>
<feature type="region of interest" description="Disordered" evidence="1">
    <location>
        <begin position="43"/>
        <end position="184"/>
    </location>
</feature>
<sequence length="184" mass="19262">MVTGRCGVGLPDHRAAAGRTARVCAANRSRACGRATVRAHRCAPGAGAGRSHPRLRGTRPALRRASGSGGPCGRGADYGAHQRRRWAAGGPSGRPAGADQRSPEPDRTFATGWRGVRRPDRRLLTATAGTRPPIRPAAGRRRLRRPAGAALRDTGGDPDVADTGRRPGRHVHGARDHRGPGGGR</sequence>